<dbReference type="PANTHER" id="PTHR34216:SF3">
    <property type="entry name" value="POLY-BETA-1,6-N-ACETYL-D-GLUCOSAMINE N-DEACETYLASE"/>
    <property type="match status" value="1"/>
</dbReference>
<sequence>MIKNKKKNLLILVAIILIIGSVVIIKEKNSKNKYNSIKAEKQESTGEEVSEAPSSVSNEEGNLETVEEGVNEKADTTEVKYINIAPEEVRIPILMYHSICADYPDNSLMVAPELFNEQMAWLNDNGFTTMSLEEVYEAFETGKVPVKPVAITFDDGYADNYTEAYPILKEYGMKATFFIITNNTDKDGYYMSTDMLKEMKEHGMEIENHTAYHFELGGASLADQKMTIEDGKEFLKENIGVDSKFLCYPAGKYDDTTVSLDAQLGIKAAVTTEYGFASINDGLYTLKRVRISPMSMDSFSSIFSPFTE</sequence>
<dbReference type="GO" id="GO:0005576">
    <property type="term" value="C:extracellular region"/>
    <property type="evidence" value="ECO:0007669"/>
    <property type="project" value="UniProtKB-SubCell"/>
</dbReference>
<gene>
    <name evidence="5" type="ORF">H8R92_11465</name>
</gene>
<dbReference type="SUPFAM" id="SSF88713">
    <property type="entry name" value="Glycoside hydrolase/deacetylase"/>
    <property type="match status" value="1"/>
</dbReference>
<dbReference type="PROSITE" id="PS51677">
    <property type="entry name" value="NODB"/>
    <property type="match status" value="1"/>
</dbReference>
<dbReference type="EMBL" id="JACOOQ010000021">
    <property type="protein sequence ID" value="MBC5641019.1"/>
    <property type="molecule type" value="Genomic_DNA"/>
</dbReference>
<dbReference type="CDD" id="cd10918">
    <property type="entry name" value="CE4_NodB_like_5s_6s"/>
    <property type="match status" value="1"/>
</dbReference>
<evidence type="ECO:0000313" key="6">
    <source>
        <dbReference type="Proteomes" id="UP000662088"/>
    </source>
</evidence>
<accession>A0A8I0DP36</accession>
<dbReference type="Gene3D" id="3.20.20.370">
    <property type="entry name" value="Glycoside hydrolase/deacetylase"/>
    <property type="match status" value="1"/>
</dbReference>
<dbReference type="InterPro" id="IPR011330">
    <property type="entry name" value="Glyco_hydro/deAcase_b/a-brl"/>
</dbReference>
<keyword evidence="6" id="KW-1185">Reference proteome</keyword>
<keyword evidence="2" id="KW-0732">Signal</keyword>
<evidence type="ECO:0000313" key="5">
    <source>
        <dbReference type="EMBL" id="MBC5641019.1"/>
    </source>
</evidence>
<evidence type="ECO:0000256" key="2">
    <source>
        <dbReference type="ARBA" id="ARBA00022729"/>
    </source>
</evidence>
<dbReference type="GO" id="GO:0005975">
    <property type="term" value="P:carbohydrate metabolic process"/>
    <property type="evidence" value="ECO:0007669"/>
    <property type="project" value="InterPro"/>
</dbReference>
<dbReference type="Proteomes" id="UP000662088">
    <property type="component" value="Unassembled WGS sequence"/>
</dbReference>
<dbReference type="AlphaFoldDB" id="A0A8I0DP36"/>
<dbReference type="InterPro" id="IPR002509">
    <property type="entry name" value="NODB_dom"/>
</dbReference>
<reference evidence="5" key="1">
    <citation type="submission" date="2020-08" db="EMBL/GenBank/DDBJ databases">
        <title>Genome public.</title>
        <authorList>
            <person name="Liu C."/>
            <person name="Sun Q."/>
        </authorList>
    </citation>
    <scope>NUCLEOTIDE SEQUENCE</scope>
    <source>
        <strain evidence="5">NSJ-42</strain>
    </source>
</reference>
<comment type="subcellular location">
    <subcellularLocation>
        <location evidence="1">Secreted</location>
    </subcellularLocation>
</comment>
<dbReference type="InterPro" id="IPR051398">
    <property type="entry name" value="Polysacch_Deacetylase"/>
</dbReference>
<feature type="region of interest" description="Disordered" evidence="3">
    <location>
        <begin position="39"/>
        <end position="69"/>
    </location>
</feature>
<name>A0A8I0DP36_9CLOT</name>
<dbReference type="RefSeq" id="WP_186835509.1">
    <property type="nucleotide sequence ID" value="NZ_JACOOQ010000021.1"/>
</dbReference>
<protein>
    <submittedName>
        <fullName evidence="5">Polysaccharide deacetylase family protein</fullName>
    </submittedName>
</protein>
<proteinExistence type="predicted"/>
<comment type="caution">
    <text evidence="5">The sequence shown here is derived from an EMBL/GenBank/DDBJ whole genome shotgun (WGS) entry which is preliminary data.</text>
</comment>
<evidence type="ECO:0000256" key="1">
    <source>
        <dbReference type="ARBA" id="ARBA00004613"/>
    </source>
</evidence>
<evidence type="ECO:0000256" key="3">
    <source>
        <dbReference type="SAM" id="MobiDB-lite"/>
    </source>
</evidence>
<feature type="domain" description="NodB homology" evidence="4">
    <location>
        <begin position="147"/>
        <end position="308"/>
    </location>
</feature>
<dbReference type="GO" id="GO:0016810">
    <property type="term" value="F:hydrolase activity, acting on carbon-nitrogen (but not peptide) bonds"/>
    <property type="evidence" value="ECO:0007669"/>
    <property type="project" value="InterPro"/>
</dbReference>
<dbReference type="Pfam" id="PF01522">
    <property type="entry name" value="Polysacc_deac_1"/>
    <property type="match status" value="1"/>
</dbReference>
<dbReference type="PANTHER" id="PTHR34216">
    <property type="match status" value="1"/>
</dbReference>
<evidence type="ECO:0000259" key="4">
    <source>
        <dbReference type="PROSITE" id="PS51677"/>
    </source>
</evidence>
<organism evidence="5 6">
    <name type="scientific">Clostridium lentum</name>
    <dbReference type="NCBI Taxonomy" id="2763037"/>
    <lineage>
        <taxon>Bacteria</taxon>
        <taxon>Bacillati</taxon>
        <taxon>Bacillota</taxon>
        <taxon>Clostridia</taxon>
        <taxon>Eubacteriales</taxon>
        <taxon>Clostridiaceae</taxon>
        <taxon>Clostridium</taxon>
    </lineage>
</organism>